<feature type="domain" description="Transferrin receptor-like dimerisation" evidence="4">
    <location>
        <begin position="578"/>
        <end position="689"/>
    </location>
</feature>
<dbReference type="FunFam" id="3.40.630.10:FF:000101">
    <property type="entry name" value="N-acetylated alpha-linked acidic dipeptidase like 1"/>
    <property type="match status" value="1"/>
</dbReference>
<evidence type="ECO:0000256" key="2">
    <source>
        <dbReference type="ARBA" id="ARBA00009670"/>
    </source>
</evidence>
<evidence type="ECO:0000313" key="7">
    <source>
        <dbReference type="Proteomes" id="UP000663860"/>
    </source>
</evidence>
<dbReference type="SUPFAM" id="SSF56112">
    <property type="entry name" value="Protein kinase-like (PK-like)"/>
    <property type="match status" value="1"/>
</dbReference>
<dbReference type="InterPro" id="IPR011009">
    <property type="entry name" value="Kinase-like_dom_sf"/>
</dbReference>
<dbReference type="Pfam" id="PF03109">
    <property type="entry name" value="ABC1"/>
    <property type="match status" value="1"/>
</dbReference>
<comment type="similarity">
    <text evidence="1">Belongs to the peptidase M28 family. M28B subfamily.</text>
</comment>
<dbReference type="InterPro" id="IPR007365">
    <property type="entry name" value="TFR-like_dimer_dom"/>
</dbReference>
<dbReference type="Proteomes" id="UP000663860">
    <property type="component" value="Unassembled WGS sequence"/>
</dbReference>
<feature type="domain" description="Peptidase M28" evidence="5">
    <location>
        <begin position="343"/>
        <end position="445"/>
    </location>
</feature>
<dbReference type="Gene3D" id="3.40.630.10">
    <property type="entry name" value="Zn peptidases"/>
    <property type="match status" value="1"/>
</dbReference>
<dbReference type="InterPro" id="IPR039373">
    <property type="entry name" value="Peptidase_M28B"/>
</dbReference>
<dbReference type="SUPFAM" id="SSF47672">
    <property type="entry name" value="Transferrin receptor-like dimerisation domain"/>
    <property type="match status" value="1"/>
</dbReference>
<accession>A0A815PWJ8</accession>
<sequence>MTSRFIACQLINVYKQDIAFFKQKSQLFSRYLTTNIQPQLTTPTRQWAIKRYVLIIGLPVTSFLFYRLSTKSDTRRKHRIVLESIGRAARATSIGLRSAIDQKTSLLFKTEGTDEYTAALQASRRRNAKRFAHLCIDLGGVYVKIGQAFINLPEVIPVEYYEELQILQERALRREKGEIDTLFKRYFRDTPENVFEKFNREPIAAASLAEVYSAETKQGERVAVKVQYSDLRERFETDITTAWLLDELHDDLALELDFLHEARNAERSREHLRHLDYVNIPKVHWDLTKKRILTYEFISGITIDHIDKLKAMNLSLKECIFQSTYKMYSLLFYLALRDAWNLGAIDPTSGTATLLEVTRVLGDMYSKGFRPRRSLMFCSWGAEEYGLVGSIEYVQEYVKVLGARVVSYLNLDVAVSGNYTIRSTASPLLVDAIIEASKMVPSAYDSPEQTVYDKWKKVRWNNVTNEPIIGNGLGSGSDYLGFDQLAGSSNFDASYTFNPADHGNLGSYPLYHTSYEVFSMVKKFVDPEFQAHRALGQFTGVLALILCETPVLPFNVNRYTSALRQTIDSFKTNDSTMFDLLRSATNDFGIAAEEFVARSKSMDVKNPYVIRAYNDQLLQLERAFLNPLGQGGAYSDMKHIIYAPAKNNQYASSGFPAIADAISSGDKTEISNQVKIATYFVRGALSTLKEFNKFIAG</sequence>
<evidence type="ECO:0000259" key="4">
    <source>
        <dbReference type="Pfam" id="PF04253"/>
    </source>
</evidence>
<dbReference type="AlphaFoldDB" id="A0A815PWJ8"/>
<feature type="domain" description="ABC1 atypical kinase-like" evidence="3">
    <location>
        <begin position="167"/>
        <end position="319"/>
    </location>
</feature>
<dbReference type="Pfam" id="PF04389">
    <property type="entry name" value="Peptidase_M28"/>
    <property type="match status" value="1"/>
</dbReference>
<gene>
    <name evidence="6" type="ORF">IZO911_LOCUS42565</name>
</gene>
<reference evidence="6" key="1">
    <citation type="submission" date="2021-02" db="EMBL/GenBank/DDBJ databases">
        <authorList>
            <person name="Nowell W R."/>
        </authorList>
    </citation>
    <scope>NUCLEOTIDE SEQUENCE</scope>
</reference>
<dbReference type="PANTHER" id="PTHR10404:SF77">
    <property type="entry name" value="GLUTAMATE CARBOXYPEPTIDASE 2 HOMOLOG"/>
    <property type="match status" value="1"/>
</dbReference>
<dbReference type="SUPFAM" id="SSF53187">
    <property type="entry name" value="Zn-dependent exopeptidases"/>
    <property type="match status" value="1"/>
</dbReference>
<protein>
    <submittedName>
        <fullName evidence="6">Uncharacterized protein</fullName>
    </submittedName>
</protein>
<name>A0A815PWJ8_9BILA</name>
<comment type="caution">
    <text evidence="6">The sequence shown here is derived from an EMBL/GenBank/DDBJ whole genome shotgun (WGS) entry which is preliminary data.</text>
</comment>
<dbReference type="InterPro" id="IPR007484">
    <property type="entry name" value="Peptidase_M28"/>
</dbReference>
<dbReference type="InterPro" id="IPR036757">
    <property type="entry name" value="TFR-like_dimer_dom_sf"/>
</dbReference>
<dbReference type="EMBL" id="CAJNOE010001856">
    <property type="protein sequence ID" value="CAF1454598.1"/>
    <property type="molecule type" value="Genomic_DNA"/>
</dbReference>
<dbReference type="Gene3D" id="1.20.930.40">
    <property type="entry name" value="Transferrin receptor-like, dimerisation domain"/>
    <property type="match status" value="1"/>
</dbReference>
<dbReference type="Pfam" id="PF04253">
    <property type="entry name" value="TFR_dimer"/>
    <property type="match status" value="1"/>
</dbReference>
<comment type="similarity">
    <text evidence="2">Belongs to the protein kinase superfamily. ADCK protein kinase family.</text>
</comment>
<evidence type="ECO:0000259" key="3">
    <source>
        <dbReference type="Pfam" id="PF03109"/>
    </source>
</evidence>
<evidence type="ECO:0000259" key="5">
    <source>
        <dbReference type="Pfam" id="PF04389"/>
    </source>
</evidence>
<dbReference type="PANTHER" id="PTHR10404">
    <property type="entry name" value="N-ACETYLATED-ALPHA-LINKED ACIDIC DIPEPTIDASE"/>
    <property type="match status" value="1"/>
</dbReference>
<organism evidence="6 7">
    <name type="scientific">Adineta steineri</name>
    <dbReference type="NCBI Taxonomy" id="433720"/>
    <lineage>
        <taxon>Eukaryota</taxon>
        <taxon>Metazoa</taxon>
        <taxon>Spiralia</taxon>
        <taxon>Gnathifera</taxon>
        <taxon>Rotifera</taxon>
        <taxon>Eurotatoria</taxon>
        <taxon>Bdelloidea</taxon>
        <taxon>Adinetida</taxon>
        <taxon>Adinetidae</taxon>
        <taxon>Adineta</taxon>
    </lineage>
</organism>
<proteinExistence type="inferred from homology"/>
<evidence type="ECO:0000313" key="6">
    <source>
        <dbReference type="EMBL" id="CAF1454598.1"/>
    </source>
</evidence>
<evidence type="ECO:0000256" key="1">
    <source>
        <dbReference type="ARBA" id="ARBA00005634"/>
    </source>
</evidence>
<dbReference type="GO" id="GO:0004180">
    <property type="term" value="F:carboxypeptidase activity"/>
    <property type="evidence" value="ECO:0007669"/>
    <property type="project" value="TreeGrafter"/>
</dbReference>
<dbReference type="InterPro" id="IPR004147">
    <property type="entry name" value="ABC1_dom"/>
</dbReference>